<dbReference type="Proteomes" id="UP001526430">
    <property type="component" value="Unassembled WGS sequence"/>
</dbReference>
<dbReference type="EMBL" id="JAPFQI010000042">
    <property type="protein sequence ID" value="MCW8088489.1"/>
    <property type="molecule type" value="Genomic_DNA"/>
</dbReference>
<evidence type="ECO:0000256" key="1">
    <source>
        <dbReference type="SAM" id="SignalP"/>
    </source>
</evidence>
<dbReference type="Gene3D" id="2.60.40.420">
    <property type="entry name" value="Cupredoxins - blue copper proteins"/>
    <property type="match status" value="1"/>
</dbReference>
<evidence type="ECO:0000313" key="2">
    <source>
        <dbReference type="EMBL" id="MCW8088489.1"/>
    </source>
</evidence>
<sequence>MDTLKQARSARMRRRTFVLTSGMMVLGAWQASAQMAQQPPPGHVASHPLTQVELTINVLNDNVRCDPQRMRLPSGQNVSLRLINNSNRPTLFVAPEFFRSSEAVMTDSATYNAEAGGFLVQAGSTVPVRLKSPPAGEFSYACQGMGGLSTVRASGFIVVVDR</sequence>
<name>A0ABT3P252_9PROT</name>
<evidence type="ECO:0000313" key="3">
    <source>
        <dbReference type="Proteomes" id="UP001526430"/>
    </source>
</evidence>
<accession>A0ABT3P252</accession>
<keyword evidence="1" id="KW-0732">Signal</keyword>
<protein>
    <submittedName>
        <fullName evidence="2">Cupredoxin domain-containing protein</fullName>
    </submittedName>
</protein>
<dbReference type="InterPro" id="IPR008972">
    <property type="entry name" value="Cupredoxin"/>
</dbReference>
<organism evidence="2 3">
    <name type="scientific">Sabulicella glaciei</name>
    <dbReference type="NCBI Taxonomy" id="2984948"/>
    <lineage>
        <taxon>Bacteria</taxon>
        <taxon>Pseudomonadati</taxon>
        <taxon>Pseudomonadota</taxon>
        <taxon>Alphaproteobacteria</taxon>
        <taxon>Acetobacterales</taxon>
        <taxon>Acetobacteraceae</taxon>
        <taxon>Sabulicella</taxon>
    </lineage>
</organism>
<gene>
    <name evidence="2" type="ORF">OF850_23195</name>
</gene>
<feature type="signal peptide" evidence="1">
    <location>
        <begin position="1"/>
        <end position="33"/>
    </location>
</feature>
<dbReference type="SUPFAM" id="SSF49503">
    <property type="entry name" value="Cupredoxins"/>
    <property type="match status" value="1"/>
</dbReference>
<comment type="caution">
    <text evidence="2">The sequence shown here is derived from an EMBL/GenBank/DDBJ whole genome shotgun (WGS) entry which is preliminary data.</text>
</comment>
<feature type="chain" id="PRO_5046861742" evidence="1">
    <location>
        <begin position="34"/>
        <end position="162"/>
    </location>
</feature>
<dbReference type="RefSeq" id="WP_301592755.1">
    <property type="nucleotide sequence ID" value="NZ_JAPFQI010000042.1"/>
</dbReference>
<proteinExistence type="predicted"/>
<keyword evidence="3" id="KW-1185">Reference proteome</keyword>
<reference evidence="2 3" key="1">
    <citation type="submission" date="2022-10" db="EMBL/GenBank/DDBJ databases">
        <title>Roseococcus glaciei nov., sp. nov., isolated from glacier.</title>
        <authorList>
            <person name="Liu Q."/>
            <person name="Xin Y.-H."/>
        </authorList>
    </citation>
    <scope>NUCLEOTIDE SEQUENCE [LARGE SCALE GENOMIC DNA]</scope>
    <source>
        <strain evidence="2 3">MDT2-1-1</strain>
    </source>
</reference>